<evidence type="ECO:0000313" key="1">
    <source>
        <dbReference type="EMBL" id="OHA42090.1"/>
    </source>
</evidence>
<name>A0A1G2P196_9BACT</name>
<accession>A0A1G2P196</accession>
<protein>
    <recommendedName>
        <fullName evidence="3">Lipid-A-disaccharide synthase</fullName>
    </recommendedName>
</protein>
<dbReference type="GO" id="GO:0047355">
    <property type="term" value="F:CDP-glycerol glycerophosphotransferase activity"/>
    <property type="evidence" value="ECO:0007669"/>
    <property type="project" value="InterPro"/>
</dbReference>
<dbReference type="Pfam" id="PF04464">
    <property type="entry name" value="Glyphos_transf"/>
    <property type="match status" value="1"/>
</dbReference>
<sequence length="410" mass="46152">MYQVIHSPSIQQADDAKVGVGAIVRTKRVGILKRLMEALPDTRRAAMGRKLTLSGERKNKYYYWLFYQPASLLGKSKLMMKIIRGIDYLITPKGRFYHLLDKYRPESVFCTDVQNEHDVALAGDARRRGIRVIGMVRSWDNLVTRALRFVPEKLIVHNQVLKDQARSLYGIRSDSVSVIGIPHYDAYIRRQITNGGEFLQSLGLDPSRKTILFFPLCDYRMAHSAVKNEIFTDELVLRELSKLDVNVIVRFLPNETVTLRNFVKPKNFYYDIPGSYAQKDVEITVREITPGGDQMLVKELDSADVVVTGPSTAIIDAAFFGKPIVCVNFGSRGTKDEIYEYKSEHIVNVVNTGGLRIANSAASLSAEVARYLGDGFLEGVGRREIVKIQACLMDGKACERLANEILYASS</sequence>
<dbReference type="SUPFAM" id="SSF53756">
    <property type="entry name" value="UDP-Glycosyltransferase/glycogen phosphorylase"/>
    <property type="match status" value="1"/>
</dbReference>
<dbReference type="EMBL" id="MHSH01000012">
    <property type="protein sequence ID" value="OHA42090.1"/>
    <property type="molecule type" value="Genomic_DNA"/>
</dbReference>
<dbReference type="AlphaFoldDB" id="A0A1G2P196"/>
<dbReference type="GO" id="GO:0016020">
    <property type="term" value="C:membrane"/>
    <property type="evidence" value="ECO:0007669"/>
    <property type="project" value="InterPro"/>
</dbReference>
<comment type="caution">
    <text evidence="1">The sequence shown here is derived from an EMBL/GenBank/DDBJ whole genome shotgun (WGS) entry which is preliminary data.</text>
</comment>
<reference evidence="1 2" key="1">
    <citation type="journal article" date="2016" name="Nat. Commun.">
        <title>Thousands of microbial genomes shed light on interconnected biogeochemical processes in an aquifer system.</title>
        <authorList>
            <person name="Anantharaman K."/>
            <person name="Brown C.T."/>
            <person name="Hug L.A."/>
            <person name="Sharon I."/>
            <person name="Castelle C.J."/>
            <person name="Probst A.J."/>
            <person name="Thomas B.C."/>
            <person name="Singh A."/>
            <person name="Wilkins M.J."/>
            <person name="Karaoz U."/>
            <person name="Brodie E.L."/>
            <person name="Williams K.H."/>
            <person name="Hubbard S.S."/>
            <person name="Banfield J.F."/>
        </authorList>
    </citation>
    <scope>NUCLEOTIDE SEQUENCE [LARGE SCALE GENOMIC DNA]</scope>
</reference>
<gene>
    <name evidence="1" type="ORF">A3H68_03235</name>
</gene>
<proteinExistence type="predicted"/>
<dbReference type="Gene3D" id="3.40.50.12580">
    <property type="match status" value="1"/>
</dbReference>
<organism evidence="1 2">
    <name type="scientific">Candidatus Taylorbacteria bacterium RIFCSPLOWO2_02_FULL_46_40</name>
    <dbReference type="NCBI Taxonomy" id="1802329"/>
    <lineage>
        <taxon>Bacteria</taxon>
        <taxon>Candidatus Tayloriibacteriota</taxon>
    </lineage>
</organism>
<dbReference type="InterPro" id="IPR007554">
    <property type="entry name" value="Glycerophosphate_synth"/>
</dbReference>
<dbReference type="InterPro" id="IPR043148">
    <property type="entry name" value="TagF_C"/>
</dbReference>
<evidence type="ECO:0000313" key="2">
    <source>
        <dbReference type="Proteomes" id="UP000176429"/>
    </source>
</evidence>
<dbReference type="Proteomes" id="UP000176429">
    <property type="component" value="Unassembled WGS sequence"/>
</dbReference>
<evidence type="ECO:0008006" key="3">
    <source>
        <dbReference type="Google" id="ProtNLM"/>
    </source>
</evidence>